<dbReference type="EMBL" id="FN653243">
    <property type="protein sequence ID" value="CBY14016.1"/>
    <property type="molecule type" value="Genomic_DNA"/>
</dbReference>
<dbReference type="InterPro" id="IPR036570">
    <property type="entry name" value="HORMA_dom_sf"/>
</dbReference>
<evidence type="ECO:0000313" key="5">
    <source>
        <dbReference type="Proteomes" id="UP000001307"/>
    </source>
</evidence>
<dbReference type="SUPFAM" id="SSF56019">
    <property type="entry name" value="The spindle assembly checkpoint protein mad2"/>
    <property type="match status" value="1"/>
</dbReference>
<sequence length="183" mass="21080">MKVKILHPYNDDGQNRNVSKMKRWIQEIIKLTENGWLDKVLITLSAADVPSDDPLEIFAFSLTESTSCRRVDDNTIYKITEEKDKKLQDEAEELLKQLTMQVQSRQELPDNFNFSVQIMTSNYAPKDLMIEDFVSTNGAMTTKSAKFANVFLRREVQTKFHKFRVTGVEPAGRPEDDFVPGGW</sequence>
<accession>E4XWG1</accession>
<name>E4XWG1_OIKDI</name>
<dbReference type="Proteomes" id="UP000001307">
    <property type="component" value="Unassembled WGS sequence"/>
</dbReference>
<feature type="domain" description="HORMA" evidence="2">
    <location>
        <begin position="1"/>
        <end position="167"/>
    </location>
</feature>
<dbReference type="InParanoid" id="E4XWG1"/>
<evidence type="ECO:0000256" key="1">
    <source>
        <dbReference type="SAM" id="Coils"/>
    </source>
</evidence>
<proteinExistence type="predicted"/>
<reference evidence="3" key="1">
    <citation type="journal article" date="2010" name="Science">
        <title>Plasticity of animal genome architecture unmasked by rapid evolution of a pelagic tunicate.</title>
        <authorList>
            <person name="Denoeud F."/>
            <person name="Henriet S."/>
            <person name="Mungpakdee S."/>
            <person name="Aury J.M."/>
            <person name="Da Silva C."/>
            <person name="Brinkmann H."/>
            <person name="Mikhaleva J."/>
            <person name="Olsen L.C."/>
            <person name="Jubin C."/>
            <person name="Canestro C."/>
            <person name="Bouquet J.M."/>
            <person name="Danks G."/>
            <person name="Poulain J."/>
            <person name="Campsteijn C."/>
            <person name="Adamski M."/>
            <person name="Cross I."/>
            <person name="Yadetie F."/>
            <person name="Muffato M."/>
            <person name="Louis A."/>
            <person name="Butcher S."/>
            <person name="Tsagkogeorga G."/>
            <person name="Konrad A."/>
            <person name="Singh S."/>
            <person name="Jensen M.F."/>
            <person name="Cong E.H."/>
            <person name="Eikeseth-Otteraa H."/>
            <person name="Noel B."/>
            <person name="Anthouard V."/>
            <person name="Porcel B.M."/>
            <person name="Kachouri-Lafond R."/>
            <person name="Nishino A."/>
            <person name="Ugolini M."/>
            <person name="Chourrout P."/>
            <person name="Nishida H."/>
            <person name="Aasland R."/>
            <person name="Huzurbazar S."/>
            <person name="Westhof E."/>
            <person name="Delsuc F."/>
            <person name="Lehrach H."/>
            <person name="Reinhardt R."/>
            <person name="Weissenbach J."/>
            <person name="Roy S.W."/>
            <person name="Artiguenave F."/>
            <person name="Postlethwait J.H."/>
            <person name="Manak J.R."/>
            <person name="Thompson E.M."/>
            <person name="Jaillon O."/>
            <person name="Du Pasquier L."/>
            <person name="Boudinot P."/>
            <person name="Liberles D.A."/>
            <person name="Volff J.N."/>
            <person name="Philippe H."/>
            <person name="Lenhard B."/>
            <person name="Roest Crollius H."/>
            <person name="Wincker P."/>
            <person name="Chourrout D."/>
        </authorList>
    </citation>
    <scope>NUCLEOTIDE SEQUENCE [LARGE SCALE GENOMIC DNA]</scope>
</reference>
<dbReference type="PROSITE" id="PS50815">
    <property type="entry name" value="HORMA"/>
    <property type="match status" value="1"/>
</dbReference>
<dbReference type="InterPro" id="IPR003511">
    <property type="entry name" value="HORMA_dom"/>
</dbReference>
<keyword evidence="1" id="KW-0175">Coiled coil</keyword>
<evidence type="ECO:0000313" key="3">
    <source>
        <dbReference type="EMBL" id="CBY14016.1"/>
    </source>
</evidence>
<evidence type="ECO:0000313" key="4">
    <source>
        <dbReference type="EMBL" id="CBY42098.1"/>
    </source>
</evidence>
<dbReference type="Pfam" id="PF02301">
    <property type="entry name" value="HORMA"/>
    <property type="match status" value="1"/>
</dbReference>
<organism evidence="3">
    <name type="scientific">Oikopleura dioica</name>
    <name type="common">Tunicate</name>
    <dbReference type="NCBI Taxonomy" id="34765"/>
    <lineage>
        <taxon>Eukaryota</taxon>
        <taxon>Metazoa</taxon>
        <taxon>Chordata</taxon>
        <taxon>Tunicata</taxon>
        <taxon>Appendicularia</taxon>
        <taxon>Copelata</taxon>
        <taxon>Oikopleuridae</taxon>
        <taxon>Oikopleura</taxon>
    </lineage>
</organism>
<dbReference type="EMBL" id="FN656868">
    <property type="protein sequence ID" value="CBY42098.1"/>
    <property type="molecule type" value="Genomic_DNA"/>
</dbReference>
<keyword evidence="5" id="KW-1185">Reference proteome</keyword>
<evidence type="ECO:0000259" key="2">
    <source>
        <dbReference type="PROSITE" id="PS50815"/>
    </source>
</evidence>
<gene>
    <name evidence="3" type="ORF">GSOID_T00006980001</name>
    <name evidence="4" type="ORF">GSOID_T00025764001</name>
</gene>
<feature type="coiled-coil region" evidence="1">
    <location>
        <begin position="77"/>
        <end position="108"/>
    </location>
</feature>
<dbReference type="Gene3D" id="3.30.900.10">
    <property type="entry name" value="HORMA domain"/>
    <property type="match status" value="1"/>
</dbReference>
<dbReference type="AlphaFoldDB" id="E4XWG1"/>
<dbReference type="Proteomes" id="UP000011014">
    <property type="component" value="Unassembled WGS sequence"/>
</dbReference>
<protein>
    <recommendedName>
        <fullName evidence="2">HORMA domain-containing protein</fullName>
    </recommendedName>
</protein>